<sequence>MSLSKMRQRLQQETGISSLFPVTHLNSASLFETKDGLIGATLQVEGISFVMAEPEYLNEMSYRLHQALLHLDERFMAYVTIHRHKEDIRLKGEFKSPFAKRVNDKYHARFQGKSLYRNAIYITVVLKGDNSSKAARTLSWSNKVSASKHIDARQQQREAQIALLLGKMEQLKTSLSPFKPHLLGEHDREKGYSELLAFLSLIPNAGERLPFTQPQFNAMTGKGLLDTLKANAKYPEGNLSQYVTNKQLFFGQSIQFQGAVNTSFAAMLSIKKYGQETKALILDKLLELDSEYILTHSFAPVPREVALDLVDKKRGNLLNAKDLGASQIQQLSALEDGLASEVARLGFHHNSLMLISPDKSQLENAIREAVKAYAGAGIVLVRENIGQELAYWAQIPGNHAFIARASLITSHNFVDFCSLHNFDTGFRNGNHLGEAVTLLETPSKTPVFFNYHSQSSKTNPAKGHTAIFAATNAGKNTLVSFLDAQMGRYDNRSFFFDRDEASKIYVLSAPNSSYTVISPKHAARIAMNPFMLPDTPHNRSFVKDWFAELIKQPNESDLSSSIRETINECVNYAFDHLERRYRNLSNIARCLPKDFPRWPELKRWLREDETREAGEYAWLFDHDHDALAVDLDKVGFDITYLMDEVSPLISTPVYMYLLHRVRLCLDGRLTSIIIDEAWQVFNSPFWLKHLKAWAATIRKKNGHFVFMTQTPESIVQSPIAAEIITNVATSIYFPNPAANEATYIGALGLTRGEYQTIKSLTPESRLFLYKQERKSILCRLDLSELPEEIRVFSGNEATVRLLDSIIDEVSANAEDWLPVFLQRSGA</sequence>
<name>A0A0W0XTY1_9GAMM</name>
<keyword evidence="2" id="KW-0547">Nucleotide-binding</keyword>
<reference evidence="8 9" key="1">
    <citation type="submission" date="2015-11" db="EMBL/GenBank/DDBJ databases">
        <title>Genomic analysis of 38 Legionella species identifies large and diverse effector repertoires.</title>
        <authorList>
            <person name="Burstein D."/>
            <person name="Amaro F."/>
            <person name="Zusman T."/>
            <person name="Lifshitz Z."/>
            <person name="Cohen O."/>
            <person name="Gilbert J.A."/>
            <person name="Pupko T."/>
            <person name="Shuman H.A."/>
            <person name="Segal G."/>
        </authorList>
    </citation>
    <scope>NUCLEOTIDE SEQUENCE [LARGE SCALE GENOMIC DNA]</scope>
    <source>
        <strain evidence="8 9">CDC#1442-AUS-E</strain>
    </source>
</reference>
<evidence type="ECO:0000259" key="6">
    <source>
        <dbReference type="Pfam" id="PF03135"/>
    </source>
</evidence>
<protein>
    <recommendedName>
        <fullName evidence="5">Type IV secretion system protein virB4</fullName>
    </recommendedName>
</protein>
<dbReference type="RefSeq" id="WP_058508249.1">
    <property type="nucleotide sequence ID" value="NZ_CAAAIK010000024.1"/>
</dbReference>
<dbReference type="InterPro" id="IPR051162">
    <property type="entry name" value="T4SS_component"/>
</dbReference>
<dbReference type="SUPFAM" id="SSF52540">
    <property type="entry name" value="P-loop containing nucleoside triphosphate hydrolases"/>
    <property type="match status" value="1"/>
</dbReference>
<dbReference type="AlphaFoldDB" id="A0A0W0XTY1"/>
<keyword evidence="9" id="KW-1185">Reference proteome</keyword>
<dbReference type="InterPro" id="IPR018145">
    <property type="entry name" value="CagE_TrbE_VirB_cntrl_dom"/>
</dbReference>
<dbReference type="Pfam" id="PF19044">
    <property type="entry name" value="P-loop_TraG"/>
    <property type="match status" value="1"/>
</dbReference>
<dbReference type="PATRIC" id="fig|45073.5.peg.2277"/>
<dbReference type="NCBIfam" id="TIGR00929">
    <property type="entry name" value="VirB4_CagE"/>
    <property type="match status" value="1"/>
</dbReference>
<dbReference type="InterPro" id="IPR027417">
    <property type="entry name" value="P-loop_NTPase"/>
</dbReference>
<dbReference type="PANTHER" id="PTHR30121:SF12">
    <property type="entry name" value="TYPE IV SECRETION SYSTEM PROTEIN CAGE"/>
    <property type="match status" value="1"/>
</dbReference>
<dbReference type="Proteomes" id="UP000054618">
    <property type="component" value="Unassembled WGS sequence"/>
</dbReference>
<evidence type="ECO:0000313" key="9">
    <source>
        <dbReference type="Proteomes" id="UP000054618"/>
    </source>
</evidence>
<dbReference type="OrthoDB" id="9816422at2"/>
<dbReference type="Pfam" id="PF03135">
    <property type="entry name" value="CagE_TrbE_VirB"/>
    <property type="match status" value="1"/>
</dbReference>
<evidence type="ECO:0000256" key="1">
    <source>
        <dbReference type="ARBA" id="ARBA00006512"/>
    </source>
</evidence>
<dbReference type="EMBL" id="LNYS01000018">
    <property type="protein sequence ID" value="KTD47894.1"/>
    <property type="molecule type" value="Genomic_DNA"/>
</dbReference>
<accession>A0A0W0XTY1</accession>
<dbReference type="InterPro" id="IPR004346">
    <property type="entry name" value="CagE_TrbE_VirB"/>
</dbReference>
<dbReference type="InterPro" id="IPR043964">
    <property type="entry name" value="P-loop_TraG"/>
</dbReference>
<dbReference type="STRING" id="45073.Lqui_2158"/>
<evidence type="ECO:0000256" key="5">
    <source>
        <dbReference type="ARBA" id="ARBA00023635"/>
    </source>
</evidence>
<evidence type="ECO:0000256" key="3">
    <source>
        <dbReference type="ARBA" id="ARBA00022840"/>
    </source>
</evidence>
<organism evidence="8 9">
    <name type="scientific">Legionella quinlivanii</name>
    <dbReference type="NCBI Taxonomy" id="45073"/>
    <lineage>
        <taxon>Bacteria</taxon>
        <taxon>Pseudomonadati</taxon>
        <taxon>Pseudomonadota</taxon>
        <taxon>Gammaproteobacteria</taxon>
        <taxon>Legionellales</taxon>
        <taxon>Legionellaceae</taxon>
        <taxon>Legionella</taxon>
    </lineage>
</organism>
<comment type="similarity">
    <text evidence="1">Belongs to the TrbE/VirB4 family.</text>
</comment>
<comment type="caution">
    <text evidence="8">The sequence shown here is derived from an EMBL/GenBank/DDBJ whole genome shotgun (WGS) entry which is preliminary data.</text>
</comment>
<feature type="domain" description="TraG P-loop" evidence="7">
    <location>
        <begin position="564"/>
        <end position="728"/>
    </location>
</feature>
<evidence type="ECO:0000256" key="4">
    <source>
        <dbReference type="ARBA" id="ARBA00023026"/>
    </source>
</evidence>
<feature type="domain" description="CagE TrbE VirB component of type IV transporter system central" evidence="6">
    <location>
        <begin position="188"/>
        <end position="404"/>
    </location>
</feature>
<dbReference type="PANTHER" id="PTHR30121">
    <property type="entry name" value="UNCHARACTERIZED PROTEIN YJGR-RELATED"/>
    <property type="match status" value="1"/>
</dbReference>
<evidence type="ECO:0000256" key="2">
    <source>
        <dbReference type="ARBA" id="ARBA00022741"/>
    </source>
</evidence>
<keyword evidence="3" id="KW-0067">ATP-binding</keyword>
<evidence type="ECO:0000259" key="7">
    <source>
        <dbReference type="Pfam" id="PF19044"/>
    </source>
</evidence>
<proteinExistence type="inferred from homology"/>
<evidence type="ECO:0000313" key="8">
    <source>
        <dbReference type="EMBL" id="KTD47894.1"/>
    </source>
</evidence>
<dbReference type="Gene3D" id="3.40.50.300">
    <property type="entry name" value="P-loop containing nucleotide triphosphate hydrolases"/>
    <property type="match status" value="1"/>
</dbReference>
<gene>
    <name evidence="8" type="primary">lvhB_6</name>
    <name evidence="8" type="ORF">Lqui_2158</name>
</gene>
<dbReference type="GO" id="GO:0005524">
    <property type="term" value="F:ATP binding"/>
    <property type="evidence" value="ECO:0007669"/>
    <property type="project" value="UniProtKB-KW"/>
</dbReference>
<keyword evidence="4" id="KW-0843">Virulence</keyword>